<dbReference type="EMBL" id="FNVQ01000002">
    <property type="protein sequence ID" value="SEG48177.1"/>
    <property type="molecule type" value="Genomic_DNA"/>
</dbReference>
<dbReference type="AlphaFoldDB" id="A0A1H6AJC0"/>
<reference evidence="1 2" key="1">
    <citation type="submission" date="2016-10" db="EMBL/GenBank/DDBJ databases">
        <authorList>
            <person name="de Groot N.N."/>
        </authorList>
    </citation>
    <scope>NUCLEOTIDE SEQUENCE [LARGE SCALE GENOMIC DNA]</scope>
    <source>
        <strain evidence="1 2">DSM 22012</strain>
    </source>
</reference>
<dbReference type="RefSeq" id="WP_104003157.1">
    <property type="nucleotide sequence ID" value="NZ_FNVQ01000002.1"/>
</dbReference>
<gene>
    <name evidence="1" type="ORF">SAMN05444390_10241</name>
</gene>
<sequence length="262" mass="29337">MATQLLFYNTAVPVSQEKHKDLSVKTGNSYAFSKEVNSVPLTAVEFSLAAAEYPIVFAGNEESVMPAVILGARENENLFVGEDGLWKGKYIPAFVRRYPFVFSSDKSGKQFILNIDEGFEGVNGEGRGERLFDSDGTQTQYLKNVLNFLQEYQAHFQRTQAYCKRLKELDLLQPMQAQFNLAEGEKRSLSGFQVVNREKLKEIGQEDLAKMMKTDELECTFMHLYSLRHFNDMVGLMAASKPAAEAESLLTDEAAGPSATVQ</sequence>
<dbReference type="Proteomes" id="UP000236745">
    <property type="component" value="Unassembled WGS sequence"/>
</dbReference>
<name>A0A1H6AJC0_9GAMM</name>
<evidence type="ECO:0000313" key="1">
    <source>
        <dbReference type="EMBL" id="SEG48177.1"/>
    </source>
</evidence>
<dbReference type="InterPro" id="IPR010836">
    <property type="entry name" value="SapC"/>
</dbReference>
<organism evidence="1 2">
    <name type="scientific">Marinobacterium lutimaris</name>
    <dbReference type="NCBI Taxonomy" id="568106"/>
    <lineage>
        <taxon>Bacteria</taxon>
        <taxon>Pseudomonadati</taxon>
        <taxon>Pseudomonadota</taxon>
        <taxon>Gammaproteobacteria</taxon>
        <taxon>Oceanospirillales</taxon>
        <taxon>Oceanospirillaceae</taxon>
        <taxon>Marinobacterium</taxon>
    </lineage>
</organism>
<protein>
    <submittedName>
        <fullName evidence="1">SapC protein</fullName>
    </submittedName>
</protein>
<evidence type="ECO:0000313" key="2">
    <source>
        <dbReference type="Proteomes" id="UP000236745"/>
    </source>
</evidence>
<dbReference type="Pfam" id="PF07277">
    <property type="entry name" value="SapC"/>
    <property type="match status" value="1"/>
</dbReference>
<accession>A0A1H6AJC0</accession>
<proteinExistence type="predicted"/>
<dbReference type="OrthoDB" id="9806524at2"/>
<keyword evidence="2" id="KW-1185">Reference proteome</keyword>